<keyword evidence="3" id="KW-1185">Reference proteome</keyword>
<dbReference type="EMBL" id="BMIG01000002">
    <property type="protein sequence ID" value="GGA89229.1"/>
    <property type="molecule type" value="Genomic_DNA"/>
</dbReference>
<accession>A0A916WDW3</accession>
<organism evidence="2 3">
    <name type="scientific">Polaromonas eurypsychrophila</name>
    <dbReference type="NCBI Taxonomy" id="1614635"/>
    <lineage>
        <taxon>Bacteria</taxon>
        <taxon>Pseudomonadati</taxon>
        <taxon>Pseudomonadota</taxon>
        <taxon>Betaproteobacteria</taxon>
        <taxon>Burkholderiales</taxon>
        <taxon>Comamonadaceae</taxon>
        <taxon>Polaromonas</taxon>
    </lineage>
</organism>
<evidence type="ECO:0000259" key="1">
    <source>
        <dbReference type="Pfam" id="PF13020"/>
    </source>
</evidence>
<dbReference type="RefSeq" id="WP_188706735.1">
    <property type="nucleotide sequence ID" value="NZ_BMIG01000002.1"/>
</dbReference>
<sequence>MDWSREEVEAIVADYLEMLTLELAGQSYSKTLHRRRLQEKLNNRSDASIEFKHGNISAAMMDLGFPCIRGYKRRSNYQVLLATVAAEQVRGKTVLDTVALAAVEQPALVPALTDFAKVKSDAPKKENRATEAVNPLLFKAVKRDYLEREAQNRSLGLAGEEFIVQFEHWRLTQLGLGRLADKVNHVSQSKGDGLGYDVLSFDADGKERFIEVKTTSFGRDTPFFVSRGELALSHGAKDQFHLYRLFEFRKAPRLFDLSGSLDQHCVLDPMTYRASFG</sequence>
<proteinExistence type="predicted"/>
<dbReference type="InterPro" id="IPR024975">
    <property type="entry name" value="NOV_C"/>
</dbReference>
<evidence type="ECO:0000313" key="3">
    <source>
        <dbReference type="Proteomes" id="UP000620596"/>
    </source>
</evidence>
<feature type="domain" description="Protein NO VEIN C-terminal" evidence="1">
    <location>
        <begin position="159"/>
        <end position="255"/>
    </location>
</feature>
<dbReference type="AlphaFoldDB" id="A0A916WDW3"/>
<reference evidence="2" key="2">
    <citation type="submission" date="2020-09" db="EMBL/GenBank/DDBJ databases">
        <authorList>
            <person name="Sun Q."/>
            <person name="Zhou Y."/>
        </authorList>
    </citation>
    <scope>NUCLEOTIDE SEQUENCE</scope>
    <source>
        <strain evidence="2">CGMCC 1.15322</strain>
    </source>
</reference>
<comment type="caution">
    <text evidence="2">The sequence shown here is derived from an EMBL/GenBank/DDBJ whole genome shotgun (WGS) entry which is preliminary data.</text>
</comment>
<reference evidence="2" key="1">
    <citation type="journal article" date="2014" name="Int. J. Syst. Evol. Microbiol.">
        <title>Complete genome sequence of Corynebacterium casei LMG S-19264T (=DSM 44701T), isolated from a smear-ripened cheese.</title>
        <authorList>
            <consortium name="US DOE Joint Genome Institute (JGI-PGF)"/>
            <person name="Walter F."/>
            <person name="Albersmeier A."/>
            <person name="Kalinowski J."/>
            <person name="Ruckert C."/>
        </authorList>
    </citation>
    <scope>NUCLEOTIDE SEQUENCE</scope>
    <source>
        <strain evidence="2">CGMCC 1.15322</strain>
    </source>
</reference>
<gene>
    <name evidence="2" type="ORF">GCM10011496_07530</name>
</gene>
<dbReference type="Pfam" id="PF13020">
    <property type="entry name" value="NOV_C"/>
    <property type="match status" value="1"/>
</dbReference>
<protein>
    <recommendedName>
        <fullName evidence="1">Protein NO VEIN C-terminal domain-containing protein</fullName>
    </recommendedName>
</protein>
<evidence type="ECO:0000313" key="2">
    <source>
        <dbReference type="EMBL" id="GGA89229.1"/>
    </source>
</evidence>
<dbReference type="Proteomes" id="UP000620596">
    <property type="component" value="Unassembled WGS sequence"/>
</dbReference>
<name>A0A916WDW3_9BURK</name>